<evidence type="ECO:0000256" key="8">
    <source>
        <dbReference type="ARBA" id="ARBA00023004"/>
    </source>
</evidence>
<feature type="binding site" description="axial binding residue" evidence="11">
    <location>
        <position position="125"/>
    </location>
    <ligand>
        <name>heme</name>
        <dbReference type="ChEBI" id="CHEBI:30413"/>
        <label>2</label>
    </ligand>
    <ligandPart>
        <name>Fe</name>
        <dbReference type="ChEBI" id="CHEBI:18248"/>
    </ligandPart>
</feature>
<dbReference type="EMBL" id="LBHU01000004">
    <property type="protein sequence ID" value="KLI62832.1"/>
    <property type="molecule type" value="Genomic_DNA"/>
</dbReference>
<dbReference type="Pfam" id="PF02276">
    <property type="entry name" value="CytoC_RC"/>
    <property type="match status" value="1"/>
</dbReference>
<name>A0A0H0XLN2_9SPHN</name>
<feature type="binding site" description="covalent" evidence="10">
    <location>
        <position position="309"/>
    </location>
    <ligand>
        <name>heme</name>
        <dbReference type="ChEBI" id="CHEBI:30413"/>
        <label>4</label>
    </ligand>
</feature>
<feature type="signal peptide" evidence="12">
    <location>
        <begin position="1"/>
        <end position="20"/>
    </location>
</feature>
<evidence type="ECO:0000256" key="12">
    <source>
        <dbReference type="SAM" id="SignalP"/>
    </source>
</evidence>
<evidence type="ECO:0000256" key="1">
    <source>
        <dbReference type="ARBA" id="ARBA00003196"/>
    </source>
</evidence>
<evidence type="ECO:0000313" key="13">
    <source>
        <dbReference type="EMBL" id="KLI62832.1"/>
    </source>
</evidence>
<dbReference type="RefSeq" id="WP_047094346.1">
    <property type="nucleotide sequence ID" value="NZ_LBHU01000004.1"/>
</dbReference>
<feature type="binding site" description="axial binding residue" evidence="11">
    <location>
        <position position="89"/>
    </location>
    <ligand>
        <name>heme</name>
        <dbReference type="ChEBI" id="CHEBI:30413"/>
        <label>1</label>
    </ligand>
    <ligandPart>
        <name>Fe</name>
        <dbReference type="ChEBI" id="CHEBI:18248"/>
    </ligandPart>
</feature>
<evidence type="ECO:0000256" key="5">
    <source>
        <dbReference type="ARBA" id="ARBA00022617"/>
    </source>
</evidence>
<feature type="binding site" description="axial binding residue" evidence="11">
    <location>
        <position position="310"/>
    </location>
    <ligand>
        <name>heme</name>
        <dbReference type="ChEBI" id="CHEBI:30413"/>
        <label>4</label>
    </ligand>
    <ligandPart>
        <name>Fe</name>
        <dbReference type="ChEBI" id="CHEBI:18248"/>
    </ligandPart>
</feature>
<protein>
    <recommendedName>
        <fullName evidence="2 9">Photosynthetic reaction center cytochrome c subunit</fullName>
    </recommendedName>
</protein>
<evidence type="ECO:0000256" key="6">
    <source>
        <dbReference type="ARBA" id="ARBA00022723"/>
    </source>
</evidence>
<dbReference type="Gene3D" id="1.10.468.10">
    <property type="entry name" value="Photosynthetic Reaction Center, subunit C, domain 2"/>
    <property type="match status" value="2"/>
</dbReference>
<dbReference type="CDD" id="cd09224">
    <property type="entry name" value="CytoC_RC"/>
    <property type="match status" value="1"/>
</dbReference>
<feature type="binding site" description="axial binding residue" evidence="11">
    <location>
        <position position="235"/>
    </location>
    <ligand>
        <name>heme</name>
        <dbReference type="ChEBI" id="CHEBI:30413"/>
        <label>3</label>
    </ligand>
    <ligandPart>
        <name>Fe</name>
        <dbReference type="ChEBI" id="CHEBI:18248"/>
    </ligandPart>
</feature>
<dbReference type="GO" id="GO:0005506">
    <property type="term" value="F:iron ion binding"/>
    <property type="evidence" value="ECO:0007669"/>
    <property type="project" value="InterPro"/>
</dbReference>
<keyword evidence="14" id="KW-1185">Reference proteome</keyword>
<dbReference type="PATRIC" id="fig|874156.12.peg.2499"/>
<evidence type="ECO:0000256" key="4">
    <source>
        <dbReference type="ARBA" id="ARBA00022531"/>
    </source>
</evidence>
<dbReference type="GO" id="GO:0019684">
    <property type="term" value="P:photosynthesis, light reaction"/>
    <property type="evidence" value="ECO:0007669"/>
    <property type="project" value="InterPro"/>
</dbReference>
<comment type="caution">
    <text evidence="13">The sequence shown here is derived from an EMBL/GenBank/DDBJ whole genome shotgun (WGS) entry which is preliminary data.</text>
</comment>
<feature type="binding site" description="axial binding residue" evidence="11">
    <location>
        <position position="250"/>
    </location>
    <ligand>
        <name>heme</name>
        <dbReference type="ChEBI" id="CHEBI:30413"/>
        <label>3</label>
    </ligand>
    <ligandPart>
        <name>Fe</name>
        <dbReference type="ChEBI" id="CHEBI:18248"/>
    </ligandPart>
</feature>
<dbReference type="OrthoDB" id="9813732at2"/>
<gene>
    <name evidence="13" type="ORF">AAV99_12145</name>
</gene>
<evidence type="ECO:0000256" key="3">
    <source>
        <dbReference type="ARBA" id="ARBA00022448"/>
    </source>
</evidence>
<dbReference type="PROSITE" id="PS51257">
    <property type="entry name" value="PROKAR_LIPOPROTEIN"/>
    <property type="match status" value="1"/>
</dbReference>
<evidence type="ECO:0000256" key="10">
    <source>
        <dbReference type="PIRSR" id="PIRSR000017-1"/>
    </source>
</evidence>
<organism evidence="13 14">
    <name type="scientific">Aurantiacibacter marinus</name>
    <dbReference type="NCBI Taxonomy" id="874156"/>
    <lineage>
        <taxon>Bacteria</taxon>
        <taxon>Pseudomonadati</taxon>
        <taxon>Pseudomonadota</taxon>
        <taxon>Alphaproteobacteria</taxon>
        <taxon>Sphingomonadales</taxon>
        <taxon>Erythrobacteraceae</taxon>
        <taxon>Aurantiacibacter</taxon>
    </lineage>
</organism>
<evidence type="ECO:0000256" key="2">
    <source>
        <dbReference type="ARBA" id="ARBA00015978"/>
    </source>
</evidence>
<accession>A0A0H0XLN2</accession>
<reference evidence="13 14" key="1">
    <citation type="submission" date="2015-04" db="EMBL/GenBank/DDBJ databases">
        <title>The draft genome sequence of Erythrobacter marinus HWDM-33.</title>
        <authorList>
            <person name="Zhuang L."/>
            <person name="Liu Y."/>
            <person name="Shao Z."/>
        </authorList>
    </citation>
    <scope>NUCLEOTIDE SEQUENCE [LARGE SCALE GENOMIC DNA]</scope>
    <source>
        <strain evidence="13 14">HWDM-33</strain>
    </source>
</reference>
<feature type="binding site" description="covalent" evidence="10">
    <location>
        <position position="249"/>
    </location>
    <ligand>
        <name>heme</name>
        <dbReference type="ChEBI" id="CHEBI:30413"/>
        <label>3</label>
    </ligand>
</feature>
<dbReference type="GO" id="GO:0030077">
    <property type="term" value="C:plasma membrane light-harvesting complex"/>
    <property type="evidence" value="ECO:0007669"/>
    <property type="project" value="InterPro"/>
</dbReference>
<dbReference type="AlphaFoldDB" id="A0A0H0XLN2"/>
<evidence type="ECO:0000256" key="7">
    <source>
        <dbReference type="ARBA" id="ARBA00022982"/>
    </source>
</evidence>
<feature type="binding site" description="covalent" evidence="10">
    <location>
        <position position="306"/>
    </location>
    <ligand>
        <name>heme</name>
        <dbReference type="ChEBI" id="CHEBI:30413"/>
        <label>4</label>
    </ligand>
</feature>
<dbReference type="GO" id="GO:0009055">
    <property type="term" value="F:electron transfer activity"/>
    <property type="evidence" value="ECO:0007669"/>
    <property type="project" value="InterPro"/>
</dbReference>
<evidence type="ECO:0000256" key="11">
    <source>
        <dbReference type="PIRSR" id="PIRSR000017-2"/>
    </source>
</evidence>
<sequence>MSKLKAYHVALLALPLTLTACEFAPKTTEQNGIAGTGMNRVYVTDANIPADVPAPPYELPPPGGPLASEVYENVQVLGDISADEFNYLMAAITEWVAPEQGCNYCHNPANMASDEIYTKGVARSMIQMTQDVNQNWSSHVAQTGVTCWTCHRGNNIPENVWTLPEELTSNSINGNRRGQNEPMELTGNTSLPNVAIARYLLNGDDPAEIRVASSTSHPSGNTTTTMETEATFSLMIHMSNSLGVNCTYCHNTQAFAEWNRSTPARATAWHGIRMVRNINSEYITPLTSVFPDNRLGPAGDPYKTNCTTCHQGQNLPMGGVRMVADYPALQSVLAPATTDSVAAGSEMTDTN</sequence>
<dbReference type="PIRSF" id="PIRSF000017">
    <property type="entry name" value="RC_cytochrome"/>
    <property type="match status" value="1"/>
</dbReference>
<keyword evidence="9" id="KW-0674">Reaction center</keyword>
<dbReference type="SUPFAM" id="SSF48695">
    <property type="entry name" value="Multiheme cytochromes"/>
    <property type="match status" value="1"/>
</dbReference>
<comment type="PTM">
    <text evidence="9 10">Binds 4 heme groups per subunit.</text>
</comment>
<dbReference type="Proteomes" id="UP000053455">
    <property type="component" value="Unassembled WGS sequence"/>
</dbReference>
<dbReference type="GO" id="GO:0020037">
    <property type="term" value="F:heme binding"/>
    <property type="evidence" value="ECO:0007669"/>
    <property type="project" value="InterPro"/>
</dbReference>
<keyword evidence="5 9" id="KW-0349">Heme</keyword>
<dbReference type="InterPro" id="IPR003158">
    <property type="entry name" value="Photosyn_RC_cyt_c-su"/>
</dbReference>
<feature type="chain" id="PRO_5002589393" description="Photosynthetic reaction center cytochrome c subunit" evidence="12">
    <location>
        <begin position="21"/>
        <end position="351"/>
    </location>
</feature>
<keyword evidence="12" id="KW-0732">Signal</keyword>
<dbReference type="InterPro" id="IPR023119">
    <property type="entry name" value="Multihaem_cyt_PRC_cyt_su-like"/>
</dbReference>
<dbReference type="InterPro" id="IPR036280">
    <property type="entry name" value="Multihaem_cyt_sf"/>
</dbReference>
<feature type="binding site" description="axial binding residue" evidence="11">
    <location>
        <position position="139"/>
    </location>
    <ligand>
        <name>heme</name>
        <dbReference type="ChEBI" id="CHEBI:30413"/>
        <label>4</label>
    </ligand>
    <ligandPart>
        <name>Fe</name>
        <dbReference type="ChEBI" id="CHEBI:18248"/>
    </ligandPart>
</feature>
<keyword evidence="4 9" id="KW-0602">Photosynthesis</keyword>
<feature type="binding site" description="covalent" evidence="10">
    <location>
        <position position="150"/>
    </location>
    <ligand>
        <name>heme</name>
        <dbReference type="ChEBI" id="CHEBI:30413"/>
        <label>2</label>
    </ligand>
</feature>
<feature type="binding site" description="covalent" evidence="10">
    <location>
        <position position="147"/>
    </location>
    <ligand>
        <name>heme</name>
        <dbReference type="ChEBI" id="CHEBI:30413"/>
        <label>2</label>
    </ligand>
</feature>
<dbReference type="NCBIfam" id="NF040706">
    <property type="entry name" value="photo_cyt_PufC"/>
    <property type="match status" value="1"/>
</dbReference>
<keyword evidence="7 9" id="KW-0249">Electron transport</keyword>
<evidence type="ECO:0000313" key="14">
    <source>
        <dbReference type="Proteomes" id="UP000053455"/>
    </source>
</evidence>
<feature type="binding site" description="covalent" evidence="10">
    <location>
        <position position="105"/>
    </location>
    <ligand>
        <name>heme</name>
        <dbReference type="ChEBI" id="CHEBI:30413"/>
        <label>1</label>
    </ligand>
</feature>
<feature type="binding site" description="covalent" evidence="10">
    <location>
        <position position="102"/>
    </location>
    <ligand>
        <name>heme</name>
        <dbReference type="ChEBI" id="CHEBI:30413"/>
        <label>1</label>
    </ligand>
</feature>
<feature type="binding site" description="axial binding residue" evidence="11">
    <location>
        <position position="151"/>
    </location>
    <ligand>
        <name>heme</name>
        <dbReference type="ChEBI" id="CHEBI:30413"/>
        <label>2</label>
    </ligand>
    <ligandPart>
        <name>Fe</name>
        <dbReference type="ChEBI" id="CHEBI:18248"/>
    </ligandPart>
</feature>
<keyword evidence="3 9" id="KW-0813">Transport</keyword>
<comment type="function">
    <text evidence="1 9">The reaction center of purple bacteria contains a tightly bound cytochrome molecule which re-reduces the photo oxidized primary electron donor.</text>
</comment>
<proteinExistence type="predicted"/>
<feature type="binding site" description="covalent" evidence="10">
    <location>
        <position position="246"/>
    </location>
    <ligand>
        <name>heme</name>
        <dbReference type="ChEBI" id="CHEBI:30413"/>
        <label>3</label>
    </ligand>
</feature>
<keyword evidence="8 9" id="KW-0408">Iron</keyword>
<feature type="binding site" description="axial binding residue" evidence="11">
    <location>
        <position position="106"/>
    </location>
    <ligand>
        <name>heme</name>
        <dbReference type="ChEBI" id="CHEBI:30413"/>
        <label>1</label>
    </ligand>
    <ligandPart>
        <name>Fe</name>
        <dbReference type="ChEBI" id="CHEBI:18248"/>
    </ligandPart>
</feature>
<keyword evidence="6 9" id="KW-0479">Metal-binding</keyword>
<evidence type="ECO:0000256" key="9">
    <source>
        <dbReference type="PIRNR" id="PIRNR000017"/>
    </source>
</evidence>
<dbReference type="STRING" id="874156.GCA_001021555_02512"/>